<name>A0A427YNZ3_9TREE</name>
<reference evidence="2 3" key="1">
    <citation type="submission" date="2018-11" db="EMBL/GenBank/DDBJ databases">
        <title>Genome sequence of Saitozyma podzolica DSM 27192.</title>
        <authorList>
            <person name="Aliyu H."/>
            <person name="Gorte O."/>
            <person name="Ochsenreither K."/>
        </authorList>
    </citation>
    <scope>NUCLEOTIDE SEQUENCE [LARGE SCALE GENOMIC DNA]</scope>
    <source>
        <strain evidence="2 3">DSM 27192</strain>
    </source>
</reference>
<feature type="region of interest" description="Disordered" evidence="1">
    <location>
        <begin position="1"/>
        <end position="20"/>
    </location>
</feature>
<gene>
    <name evidence="2" type="ORF">EHS25_008270</name>
</gene>
<proteinExistence type="predicted"/>
<protein>
    <submittedName>
        <fullName evidence="2">Uncharacterized protein</fullName>
    </submittedName>
</protein>
<evidence type="ECO:0000313" key="2">
    <source>
        <dbReference type="EMBL" id="RSH92824.1"/>
    </source>
</evidence>
<evidence type="ECO:0000256" key="1">
    <source>
        <dbReference type="SAM" id="MobiDB-lite"/>
    </source>
</evidence>
<sequence length="212" mass="23692">MSTPSQDTENPSSRQHYSLEWQTSVKAETVEGSTVYRRRARARLIPPTDETKRLTSDQEVEWMGIVAKSLEVAEHMRSTNPNVATSNESKEVNAWHAIVRQITSCMPSFDRLDSLAGSSLPSCYPNDPVMGLYRGSWNGEAESSAITLDADDPLSLVFPTPEPLLTETRMNKTVDASKMFAIWQVIPQLSAAQVAIMYPRPTGWVRRVMSET</sequence>
<evidence type="ECO:0000313" key="3">
    <source>
        <dbReference type="Proteomes" id="UP000279259"/>
    </source>
</evidence>
<accession>A0A427YNZ3</accession>
<dbReference type="Proteomes" id="UP000279259">
    <property type="component" value="Unassembled WGS sequence"/>
</dbReference>
<keyword evidence="3" id="KW-1185">Reference proteome</keyword>
<comment type="caution">
    <text evidence="2">The sequence shown here is derived from an EMBL/GenBank/DDBJ whole genome shotgun (WGS) entry which is preliminary data.</text>
</comment>
<dbReference type="OrthoDB" id="10323121at2759"/>
<dbReference type="AlphaFoldDB" id="A0A427YNZ3"/>
<organism evidence="2 3">
    <name type="scientific">Saitozyma podzolica</name>
    <dbReference type="NCBI Taxonomy" id="1890683"/>
    <lineage>
        <taxon>Eukaryota</taxon>
        <taxon>Fungi</taxon>
        <taxon>Dikarya</taxon>
        <taxon>Basidiomycota</taxon>
        <taxon>Agaricomycotina</taxon>
        <taxon>Tremellomycetes</taxon>
        <taxon>Tremellales</taxon>
        <taxon>Trimorphomycetaceae</taxon>
        <taxon>Saitozyma</taxon>
    </lineage>
</organism>
<dbReference type="EMBL" id="RSCD01000005">
    <property type="protein sequence ID" value="RSH92824.1"/>
    <property type="molecule type" value="Genomic_DNA"/>
</dbReference>